<name>A0AC35UAM2_9BILA</name>
<dbReference type="WBParaSite" id="RSKR_0000895900.1">
    <property type="protein sequence ID" value="RSKR_0000895900.1"/>
    <property type="gene ID" value="RSKR_0000895900"/>
</dbReference>
<dbReference type="Proteomes" id="UP000095286">
    <property type="component" value="Unplaced"/>
</dbReference>
<evidence type="ECO:0000313" key="2">
    <source>
        <dbReference type="WBParaSite" id="RSKR_0000895900.1"/>
    </source>
</evidence>
<reference evidence="2" key="1">
    <citation type="submission" date="2016-11" db="UniProtKB">
        <authorList>
            <consortium name="WormBaseParasite"/>
        </authorList>
    </citation>
    <scope>IDENTIFICATION</scope>
    <source>
        <strain evidence="2">KR3021</strain>
    </source>
</reference>
<proteinExistence type="predicted"/>
<sequence length="462" mass="51563">MANMTMIVLGLASLFLIGFLYQKHGLRPPKPQIVGIDLGTTYSSIGFYHAISGNTTILADSKGSKSIPSVISFLDNGTVIVGKDAVIQADIYPRRTIYDAKRFIGKYFDFNDKDFQRDLKRYPFVIELDEKGRAYFTIELHNQTITLYPEDVGAHIVKYLKNFAEKELETTIPSCVISVPAEFDEFQRNATMKVAIKSGMIPRRIVTEPTAASLAYGLNKKKGVEYIIVFDLGGGTLDVSVIWLQGGVFVTMGMAGNNRLGGQDFNDNIQKYLMEQIQRENNGKLLSEKEDIQSLRLAIEKAKCELTDNEAAIIYVPFKSVKQFEYQLTRSKFEELNKILFDSAIEPLKAALEDANLYIEDIDEIVLVGGSTRIPKIRQIVGEFFGKKPNFGIDPDLAVVIGASIQAGVLAGGWPLQVTAMEMPPRKRKRHVYTIVPKSEAMCPKKIFLQVIFEDTIGSPMG</sequence>
<evidence type="ECO:0000313" key="1">
    <source>
        <dbReference type="Proteomes" id="UP000095286"/>
    </source>
</evidence>
<accession>A0AC35UAM2</accession>
<organism evidence="1 2">
    <name type="scientific">Rhabditophanes sp. KR3021</name>
    <dbReference type="NCBI Taxonomy" id="114890"/>
    <lineage>
        <taxon>Eukaryota</taxon>
        <taxon>Metazoa</taxon>
        <taxon>Ecdysozoa</taxon>
        <taxon>Nematoda</taxon>
        <taxon>Chromadorea</taxon>
        <taxon>Rhabditida</taxon>
        <taxon>Tylenchina</taxon>
        <taxon>Panagrolaimomorpha</taxon>
        <taxon>Strongyloidoidea</taxon>
        <taxon>Alloionematidae</taxon>
        <taxon>Rhabditophanes</taxon>
    </lineage>
</organism>
<protein>
    <submittedName>
        <fullName evidence="2">Heat shock 70 kDa protein 13</fullName>
    </submittedName>
</protein>